<keyword evidence="1 2" id="KW-0732">Signal</keyword>
<keyword evidence="4" id="KW-1185">Reference proteome</keyword>
<dbReference type="PANTHER" id="PTHR45642">
    <property type="entry name" value="GDSL ESTERASE/LIPASE EXL3"/>
    <property type="match status" value="1"/>
</dbReference>
<dbReference type="AlphaFoldDB" id="J0CV66"/>
<evidence type="ECO:0000256" key="1">
    <source>
        <dbReference type="ARBA" id="ARBA00022729"/>
    </source>
</evidence>
<dbReference type="CDD" id="cd01846">
    <property type="entry name" value="fatty_acyltransferase_like"/>
    <property type="match status" value="1"/>
</dbReference>
<name>J0CV66_AURST</name>
<dbReference type="InParanoid" id="J0CV66"/>
<sequence>MYALLVALLGSLAVAHAAPVAPLAAPTKHWFIFGDSYSWTGFDHTLAQPSAANPLGNPGLPGHTICGNIPAYVYYTATTYNNSLTLAYNLAKAGATVDAKVVAGATNVTLVVQVDEFAKTYAGSSRPAPWTADNSLFSLWFGVNDIGGSYKWDVNQTALHDKILDSYFRNVQRLVDLGARNFLIINAPPTDRSPQLLEDTKPNQEKYRAGVKDLNAKLATRVSSFKASHSQVSLRMLDVHTLLTNILDAPQLYGFVDSTTYNETRSDVVWCGKYHVSPGVHNYISRGVQLALDS</sequence>
<dbReference type="PANTHER" id="PTHR45642:SF139">
    <property type="entry name" value="SGNH HYDROLASE-TYPE ESTERASE DOMAIN-CONTAINING PROTEIN"/>
    <property type="match status" value="1"/>
</dbReference>
<dbReference type="SUPFAM" id="SSF52266">
    <property type="entry name" value="SGNH hydrolase"/>
    <property type="match status" value="1"/>
</dbReference>
<dbReference type="EMBL" id="JH687966">
    <property type="protein sequence ID" value="EJD34299.1"/>
    <property type="molecule type" value="Genomic_DNA"/>
</dbReference>
<evidence type="ECO:0000313" key="4">
    <source>
        <dbReference type="Proteomes" id="UP000006514"/>
    </source>
</evidence>
<dbReference type="OMA" id="TANGLNW"/>
<proteinExistence type="predicted"/>
<feature type="signal peptide" evidence="2">
    <location>
        <begin position="1"/>
        <end position="17"/>
    </location>
</feature>
<gene>
    <name evidence="3" type="ORF">AURDEDRAFT_176660</name>
</gene>
<accession>J0CV66</accession>
<dbReference type="InterPro" id="IPR036514">
    <property type="entry name" value="SGNH_hydro_sf"/>
</dbReference>
<feature type="chain" id="PRO_5003732416" description="Carbohydrate esterase family 16 protein" evidence="2">
    <location>
        <begin position="18"/>
        <end position="294"/>
    </location>
</feature>
<dbReference type="OrthoDB" id="1600564at2759"/>
<dbReference type="KEGG" id="adl:AURDEDRAFT_176660"/>
<dbReference type="GO" id="GO:0016788">
    <property type="term" value="F:hydrolase activity, acting on ester bonds"/>
    <property type="evidence" value="ECO:0007669"/>
    <property type="project" value="InterPro"/>
</dbReference>
<organism evidence="3 4">
    <name type="scientific">Auricularia subglabra (strain TFB-10046 / SS5)</name>
    <name type="common">White-rot fungus</name>
    <name type="synonym">Auricularia delicata (strain TFB10046)</name>
    <dbReference type="NCBI Taxonomy" id="717982"/>
    <lineage>
        <taxon>Eukaryota</taxon>
        <taxon>Fungi</taxon>
        <taxon>Dikarya</taxon>
        <taxon>Basidiomycota</taxon>
        <taxon>Agaricomycotina</taxon>
        <taxon>Agaricomycetes</taxon>
        <taxon>Auriculariales</taxon>
        <taxon>Auriculariaceae</taxon>
        <taxon>Auricularia</taxon>
    </lineage>
</organism>
<evidence type="ECO:0008006" key="5">
    <source>
        <dbReference type="Google" id="ProtNLM"/>
    </source>
</evidence>
<dbReference type="InterPro" id="IPR050592">
    <property type="entry name" value="GDSL_lipolytic_enzyme"/>
</dbReference>
<dbReference type="Gene3D" id="3.40.50.1110">
    <property type="entry name" value="SGNH hydrolase"/>
    <property type="match status" value="1"/>
</dbReference>
<dbReference type="Pfam" id="PF00657">
    <property type="entry name" value="Lipase_GDSL"/>
    <property type="match status" value="1"/>
</dbReference>
<reference evidence="4" key="1">
    <citation type="journal article" date="2012" name="Science">
        <title>The Paleozoic origin of enzymatic lignin decomposition reconstructed from 31 fungal genomes.</title>
        <authorList>
            <person name="Floudas D."/>
            <person name="Binder M."/>
            <person name="Riley R."/>
            <person name="Barry K."/>
            <person name="Blanchette R.A."/>
            <person name="Henrissat B."/>
            <person name="Martinez A.T."/>
            <person name="Otillar R."/>
            <person name="Spatafora J.W."/>
            <person name="Yadav J.S."/>
            <person name="Aerts A."/>
            <person name="Benoit I."/>
            <person name="Boyd A."/>
            <person name="Carlson A."/>
            <person name="Copeland A."/>
            <person name="Coutinho P.M."/>
            <person name="de Vries R.P."/>
            <person name="Ferreira P."/>
            <person name="Findley K."/>
            <person name="Foster B."/>
            <person name="Gaskell J."/>
            <person name="Glotzer D."/>
            <person name="Gorecki P."/>
            <person name="Heitman J."/>
            <person name="Hesse C."/>
            <person name="Hori C."/>
            <person name="Igarashi K."/>
            <person name="Jurgens J.A."/>
            <person name="Kallen N."/>
            <person name="Kersten P."/>
            <person name="Kohler A."/>
            <person name="Kuees U."/>
            <person name="Kumar T.K.A."/>
            <person name="Kuo A."/>
            <person name="LaButti K."/>
            <person name="Larrondo L.F."/>
            <person name="Lindquist E."/>
            <person name="Ling A."/>
            <person name="Lombard V."/>
            <person name="Lucas S."/>
            <person name="Lundell T."/>
            <person name="Martin R."/>
            <person name="McLaughlin D.J."/>
            <person name="Morgenstern I."/>
            <person name="Morin E."/>
            <person name="Murat C."/>
            <person name="Nagy L.G."/>
            <person name="Nolan M."/>
            <person name="Ohm R.A."/>
            <person name="Patyshakuliyeva A."/>
            <person name="Rokas A."/>
            <person name="Ruiz-Duenas F.J."/>
            <person name="Sabat G."/>
            <person name="Salamov A."/>
            <person name="Samejima M."/>
            <person name="Schmutz J."/>
            <person name="Slot J.C."/>
            <person name="St John F."/>
            <person name="Stenlid J."/>
            <person name="Sun H."/>
            <person name="Sun S."/>
            <person name="Syed K."/>
            <person name="Tsang A."/>
            <person name="Wiebenga A."/>
            <person name="Young D."/>
            <person name="Pisabarro A."/>
            <person name="Eastwood D.C."/>
            <person name="Martin F."/>
            <person name="Cullen D."/>
            <person name="Grigoriev I.V."/>
            <person name="Hibbett D.S."/>
        </authorList>
    </citation>
    <scope>NUCLEOTIDE SEQUENCE [LARGE SCALE GENOMIC DNA]</scope>
    <source>
        <strain evidence="4">TFB10046</strain>
    </source>
</reference>
<evidence type="ECO:0000256" key="2">
    <source>
        <dbReference type="SAM" id="SignalP"/>
    </source>
</evidence>
<protein>
    <recommendedName>
        <fullName evidence="5">Carbohydrate esterase family 16 protein</fullName>
    </recommendedName>
</protein>
<dbReference type="Proteomes" id="UP000006514">
    <property type="component" value="Unassembled WGS sequence"/>
</dbReference>
<evidence type="ECO:0000313" key="3">
    <source>
        <dbReference type="EMBL" id="EJD34299.1"/>
    </source>
</evidence>
<dbReference type="InterPro" id="IPR001087">
    <property type="entry name" value="GDSL"/>
</dbReference>
<dbReference type="eggNOG" id="ENOG502RS04">
    <property type="taxonomic scope" value="Eukaryota"/>
</dbReference>